<evidence type="ECO:0000256" key="2">
    <source>
        <dbReference type="ARBA" id="ARBA00022898"/>
    </source>
</evidence>
<sequence length="445" mass="48851">MNEKATALRQRILELTAEFHAEAFPAKQFVPGTSSVPVSGKVIGPDDICSVVDSALDGWFTTGRFAKDFERKLARFFGVRSASLVNSGSSANLVALSALTSPKLGARQLKPGDEVITVAAGFPTTVNPILQNRLVPVFLDVTIPTYEIDVTQLEEAYSNKTKAVMIAHTLGNVFNLDAITTFCKKYDLWLIEDCCDALGSTYKGQKVGTFGDIATVSFYPAHHITTGEGGAVLTDKPALQVLIDSFRDWGRDCWCEPGVDNTCGKRFEWQLGTLPCGYDHKYTYSHVGYNLKATDMQAALGVSQIAKLPAFIARRKENFAYLKAALRPLEEFLILPVAGKDADPSWFGFPIAVKPDAPFTRDQMTRSLEANKIGTRMLFAGNLLRQPAYEGYPHRVVGTLANTDFVMNQVFWIGVYPGLTNEMLDYIAQSMIQFANTVKAGLLVV</sequence>
<proteinExistence type="inferred from homology"/>
<evidence type="ECO:0000256" key="4">
    <source>
        <dbReference type="RuleBase" id="RU004508"/>
    </source>
</evidence>
<dbReference type="InterPro" id="IPR000653">
    <property type="entry name" value="DegT/StrS_aminotransferase"/>
</dbReference>
<reference evidence="5" key="1">
    <citation type="journal article" date="2014" name="Int. J. Syst. Evol. Microbiol.">
        <title>Complete genome sequence of Corynebacterium casei LMG S-19264T (=DSM 44701T), isolated from a smear-ripened cheese.</title>
        <authorList>
            <consortium name="US DOE Joint Genome Institute (JGI-PGF)"/>
            <person name="Walter F."/>
            <person name="Albersmeier A."/>
            <person name="Kalinowski J."/>
            <person name="Ruckert C."/>
        </authorList>
    </citation>
    <scope>NUCLEOTIDE SEQUENCE</scope>
    <source>
        <strain evidence="5">CGMCC 1.12997</strain>
    </source>
</reference>
<comment type="cofactor">
    <cofactor evidence="1">
        <name>pyridoxal 5'-phosphate</name>
        <dbReference type="ChEBI" id="CHEBI:597326"/>
    </cofactor>
</comment>
<evidence type="ECO:0000256" key="1">
    <source>
        <dbReference type="ARBA" id="ARBA00001933"/>
    </source>
</evidence>
<dbReference type="InterPro" id="IPR015421">
    <property type="entry name" value="PyrdxlP-dep_Trfase_major"/>
</dbReference>
<comment type="caution">
    <text evidence="5">The sequence shown here is derived from an EMBL/GenBank/DDBJ whole genome shotgun (WGS) entry which is preliminary data.</text>
</comment>
<protein>
    <submittedName>
        <fullName evidence="5">LPS biosynthesis protein</fullName>
    </submittedName>
</protein>
<organism evidence="5 6">
    <name type="scientific">Edaphobacter dinghuensis</name>
    <dbReference type="NCBI Taxonomy" id="1560005"/>
    <lineage>
        <taxon>Bacteria</taxon>
        <taxon>Pseudomonadati</taxon>
        <taxon>Acidobacteriota</taxon>
        <taxon>Terriglobia</taxon>
        <taxon>Terriglobales</taxon>
        <taxon>Acidobacteriaceae</taxon>
        <taxon>Edaphobacter</taxon>
    </lineage>
</organism>
<keyword evidence="6" id="KW-1185">Reference proteome</keyword>
<comment type="similarity">
    <text evidence="3 4">Belongs to the DegT/DnrJ/EryC1 family.</text>
</comment>
<evidence type="ECO:0000313" key="5">
    <source>
        <dbReference type="EMBL" id="GGG78772.1"/>
    </source>
</evidence>
<gene>
    <name evidence="5" type="primary">rfbH</name>
    <name evidence="5" type="ORF">GCM10011585_22460</name>
</gene>
<keyword evidence="2 4" id="KW-0663">Pyridoxal phosphate</keyword>
<dbReference type="EMBL" id="BMGT01000002">
    <property type="protein sequence ID" value="GGG78772.1"/>
    <property type="molecule type" value="Genomic_DNA"/>
</dbReference>
<dbReference type="NCBIfam" id="NF011936">
    <property type="entry name" value="PRK15407.1"/>
    <property type="match status" value="1"/>
</dbReference>
<evidence type="ECO:0000256" key="3">
    <source>
        <dbReference type="ARBA" id="ARBA00037999"/>
    </source>
</evidence>
<accession>A0A917HGI5</accession>
<evidence type="ECO:0000313" key="6">
    <source>
        <dbReference type="Proteomes" id="UP000647241"/>
    </source>
</evidence>
<dbReference type="PANTHER" id="PTHR30244">
    <property type="entry name" value="TRANSAMINASE"/>
    <property type="match status" value="1"/>
</dbReference>
<dbReference type="AlphaFoldDB" id="A0A917HGI5"/>
<dbReference type="GO" id="GO:0000271">
    <property type="term" value="P:polysaccharide biosynthetic process"/>
    <property type="evidence" value="ECO:0007669"/>
    <property type="project" value="TreeGrafter"/>
</dbReference>
<dbReference type="FunFam" id="3.40.640.10:FF:000079">
    <property type="entry name" value="LPS biosynthesis protein"/>
    <property type="match status" value="1"/>
</dbReference>
<dbReference type="Gene3D" id="3.40.640.10">
    <property type="entry name" value="Type I PLP-dependent aspartate aminotransferase-like (Major domain)"/>
    <property type="match status" value="1"/>
</dbReference>
<dbReference type="Proteomes" id="UP000647241">
    <property type="component" value="Unassembled WGS sequence"/>
</dbReference>
<dbReference type="PANTHER" id="PTHR30244:SF34">
    <property type="entry name" value="DTDP-4-AMINO-4,6-DIDEOXYGALACTOSE TRANSAMINASE"/>
    <property type="match status" value="1"/>
</dbReference>
<reference evidence="5" key="2">
    <citation type="submission" date="2020-09" db="EMBL/GenBank/DDBJ databases">
        <authorList>
            <person name="Sun Q."/>
            <person name="Zhou Y."/>
        </authorList>
    </citation>
    <scope>NUCLEOTIDE SEQUENCE</scope>
    <source>
        <strain evidence="5">CGMCC 1.12997</strain>
    </source>
</reference>
<dbReference type="Pfam" id="PF01041">
    <property type="entry name" value="DegT_DnrJ_EryC1"/>
    <property type="match status" value="1"/>
</dbReference>
<dbReference type="Gene3D" id="3.90.1150.10">
    <property type="entry name" value="Aspartate Aminotransferase, domain 1"/>
    <property type="match status" value="1"/>
</dbReference>
<dbReference type="GO" id="GO:0030170">
    <property type="term" value="F:pyridoxal phosphate binding"/>
    <property type="evidence" value="ECO:0007669"/>
    <property type="project" value="TreeGrafter"/>
</dbReference>
<dbReference type="GO" id="GO:0008483">
    <property type="term" value="F:transaminase activity"/>
    <property type="evidence" value="ECO:0007669"/>
    <property type="project" value="TreeGrafter"/>
</dbReference>
<dbReference type="PIRSF" id="PIRSF000390">
    <property type="entry name" value="PLP_StrS"/>
    <property type="match status" value="1"/>
</dbReference>
<dbReference type="InterPro" id="IPR015422">
    <property type="entry name" value="PyrdxlP-dep_Trfase_small"/>
</dbReference>
<dbReference type="RefSeq" id="WP_188554200.1">
    <property type="nucleotide sequence ID" value="NZ_BMGT01000002.1"/>
</dbReference>
<name>A0A917HGI5_9BACT</name>
<dbReference type="CDD" id="cd00616">
    <property type="entry name" value="AHBA_syn"/>
    <property type="match status" value="1"/>
</dbReference>
<dbReference type="InterPro" id="IPR015424">
    <property type="entry name" value="PyrdxlP-dep_Trfase"/>
</dbReference>
<dbReference type="SUPFAM" id="SSF53383">
    <property type="entry name" value="PLP-dependent transferases"/>
    <property type="match status" value="1"/>
</dbReference>